<keyword evidence="5" id="KW-1185">Reference proteome</keyword>
<dbReference type="PANTHER" id="PTHR22550">
    <property type="entry name" value="SPORE GERMINATION PROTEIN"/>
    <property type="match status" value="1"/>
</dbReference>
<keyword evidence="3" id="KW-0812">Transmembrane</keyword>
<dbReference type="InterPro" id="IPR050768">
    <property type="entry name" value="UPF0353/GerABKA_families"/>
</dbReference>
<sequence length="483" mass="53593">MMSLLGDSADIVKRTLEYGKVSGVFYYIEGLADAKKLADFMQLTASIALQNNDMQECANDHCSCRLFANRVGGNLGRTVSEAVNAIVQGDTAVFLEGCCHAILLGTRGWAERAIDEPATEQVVRGPRDGFTESLRTNTGHLRRRIKDPNLRFDRIVIGEKSRTEINVAYIDGTVKEGLVEEVKARLNDIRIDGILESGQIEEMIEDAPLSPFTTIQSTERPDKVAASLLEGRAAVFVDTTPFVLVMPTRFWEQLQASDDYYTKFWMGSFFRLVRFIAFIISLTLPSIYVMLVSFHHEMIPTGLAYTIASGREVIPFPVLMEAILLETAFELIREAGLRMPKPVGQAVSIVGSLIIGQSAVQAGVVSPFLVIVVALTGISSFAVPNYTASFSIRILRFPLLIASGTMGLVGFAGMFFLIVLHALSLRSFGESYLAPATPFHPTDQKDLVFRWPWWAMRKRPVMAQGENRMAKDQMPKPPNKERK</sequence>
<name>A0A2W1LES9_9BACL</name>
<comment type="similarity">
    <text evidence="1">Belongs to the GerABKA family.</text>
</comment>
<dbReference type="AlphaFoldDB" id="A0A2W1LES9"/>
<dbReference type="GO" id="GO:0016020">
    <property type="term" value="C:membrane"/>
    <property type="evidence" value="ECO:0007669"/>
    <property type="project" value="InterPro"/>
</dbReference>
<dbReference type="GO" id="GO:0009847">
    <property type="term" value="P:spore germination"/>
    <property type="evidence" value="ECO:0007669"/>
    <property type="project" value="InterPro"/>
</dbReference>
<dbReference type="EMBL" id="QKRB01000030">
    <property type="protein sequence ID" value="PZD97189.1"/>
    <property type="molecule type" value="Genomic_DNA"/>
</dbReference>
<comment type="caution">
    <text evidence="4">The sequence shown here is derived from an EMBL/GenBank/DDBJ whole genome shotgun (WGS) entry which is preliminary data.</text>
</comment>
<feature type="transmembrane region" description="Helical" evidence="3">
    <location>
        <begin position="368"/>
        <end position="387"/>
    </location>
</feature>
<keyword evidence="3" id="KW-1133">Transmembrane helix</keyword>
<reference evidence="4 5" key="1">
    <citation type="submission" date="2018-06" db="EMBL/GenBank/DDBJ databases">
        <title>Paenibacillus imtechensis sp. nov.</title>
        <authorList>
            <person name="Pinnaka A.K."/>
            <person name="Singh H."/>
            <person name="Kaur M."/>
        </authorList>
    </citation>
    <scope>NUCLEOTIDE SEQUENCE [LARGE SCALE GENOMIC DNA]</scope>
    <source>
        <strain evidence="4 5">SMB1</strain>
    </source>
</reference>
<organism evidence="4 5">
    <name type="scientific">Paenibacillus sambharensis</name>
    <dbReference type="NCBI Taxonomy" id="1803190"/>
    <lineage>
        <taxon>Bacteria</taxon>
        <taxon>Bacillati</taxon>
        <taxon>Bacillota</taxon>
        <taxon>Bacilli</taxon>
        <taxon>Bacillales</taxon>
        <taxon>Paenibacillaceae</taxon>
        <taxon>Paenibacillus</taxon>
    </lineage>
</organism>
<proteinExistence type="inferred from homology"/>
<accession>A0A2W1LES9</accession>
<evidence type="ECO:0000313" key="5">
    <source>
        <dbReference type="Proteomes" id="UP000249522"/>
    </source>
</evidence>
<dbReference type="PANTHER" id="PTHR22550:SF5">
    <property type="entry name" value="LEUCINE ZIPPER PROTEIN 4"/>
    <property type="match status" value="1"/>
</dbReference>
<evidence type="ECO:0000256" key="1">
    <source>
        <dbReference type="ARBA" id="ARBA00005278"/>
    </source>
</evidence>
<dbReference type="Pfam" id="PF03323">
    <property type="entry name" value="GerA"/>
    <property type="match status" value="1"/>
</dbReference>
<dbReference type="InterPro" id="IPR004995">
    <property type="entry name" value="Spore_Ger"/>
</dbReference>
<dbReference type="RefSeq" id="WP_111145331.1">
    <property type="nucleotide sequence ID" value="NZ_QKRB01000030.1"/>
</dbReference>
<protein>
    <submittedName>
        <fullName evidence="4">Spore germination protein</fullName>
    </submittedName>
</protein>
<feature type="transmembrane region" description="Helical" evidence="3">
    <location>
        <begin position="399"/>
        <end position="423"/>
    </location>
</feature>
<evidence type="ECO:0000256" key="3">
    <source>
        <dbReference type="SAM" id="Phobius"/>
    </source>
</evidence>
<dbReference type="PIRSF" id="PIRSF005690">
    <property type="entry name" value="GerBA"/>
    <property type="match status" value="1"/>
</dbReference>
<evidence type="ECO:0000256" key="2">
    <source>
        <dbReference type="ARBA" id="ARBA00023136"/>
    </source>
</evidence>
<dbReference type="OrthoDB" id="1726708at2"/>
<feature type="transmembrane region" description="Helical" evidence="3">
    <location>
        <begin position="272"/>
        <end position="294"/>
    </location>
</feature>
<keyword evidence="2 3" id="KW-0472">Membrane</keyword>
<gene>
    <name evidence="4" type="ORF">DNH61_03675</name>
</gene>
<dbReference type="Proteomes" id="UP000249522">
    <property type="component" value="Unassembled WGS sequence"/>
</dbReference>
<evidence type="ECO:0000313" key="4">
    <source>
        <dbReference type="EMBL" id="PZD97189.1"/>
    </source>
</evidence>